<dbReference type="Proteomes" id="UP000215027">
    <property type="component" value="Chromosome I"/>
</dbReference>
<dbReference type="KEGG" id="pbf:CFX0092_A0178"/>
<accession>A0A160SZB8</accession>
<dbReference type="EMBL" id="LN890655">
    <property type="protein sequence ID" value="CUS02059.2"/>
    <property type="molecule type" value="Genomic_DNA"/>
</dbReference>
<reference evidence="1" key="1">
    <citation type="submission" date="2016-01" db="EMBL/GenBank/DDBJ databases">
        <authorList>
            <person name="Mcilroy J.S."/>
            <person name="Karst M S."/>
            <person name="Albertsen M."/>
        </authorList>
    </citation>
    <scope>NUCLEOTIDE SEQUENCE</scope>
    <source>
        <strain evidence="1">Cfx-K</strain>
    </source>
</reference>
<protein>
    <recommendedName>
        <fullName evidence="3">Cyclase/dehydrase</fullName>
    </recommendedName>
</protein>
<evidence type="ECO:0000313" key="2">
    <source>
        <dbReference type="Proteomes" id="UP000215027"/>
    </source>
</evidence>
<gene>
    <name evidence="1" type="ORF">CFX0092_A0178</name>
</gene>
<sequence>MEFTHAFVVDAPLAAVAAFHRDTSALRQLTPPPIVARLHQFEPLGEGSEARFTLWFGPLPVRWHAVHSDVSPAGFTDTQLHGPLKSWRHQHRFIPLNARQTRVEDHITYEHDGGPRGLLSRMLFNRLGLLYLFTARKILTRRHVARLMAAEQRNWPV</sequence>
<evidence type="ECO:0008006" key="3">
    <source>
        <dbReference type="Google" id="ProtNLM"/>
    </source>
</evidence>
<dbReference type="AlphaFoldDB" id="A0A160SZB8"/>
<proteinExistence type="predicted"/>
<keyword evidence="2" id="KW-1185">Reference proteome</keyword>
<name>A0A160SZB8_9CHLR</name>
<organism evidence="1 2">
    <name type="scientific">Candidatus Promineifilum breve</name>
    <dbReference type="NCBI Taxonomy" id="1806508"/>
    <lineage>
        <taxon>Bacteria</taxon>
        <taxon>Bacillati</taxon>
        <taxon>Chloroflexota</taxon>
        <taxon>Ardenticatenia</taxon>
        <taxon>Candidatus Promineifilales</taxon>
        <taxon>Candidatus Promineifilaceae</taxon>
        <taxon>Candidatus Promineifilum</taxon>
    </lineage>
</organism>
<dbReference type="InterPro" id="IPR023393">
    <property type="entry name" value="START-like_dom_sf"/>
</dbReference>
<dbReference type="Gene3D" id="3.30.530.20">
    <property type="match status" value="1"/>
</dbReference>
<dbReference type="SUPFAM" id="SSF55961">
    <property type="entry name" value="Bet v1-like"/>
    <property type="match status" value="1"/>
</dbReference>
<dbReference type="RefSeq" id="WP_095041719.1">
    <property type="nucleotide sequence ID" value="NZ_LN890655.1"/>
</dbReference>
<dbReference type="OrthoDB" id="9793552at2"/>
<evidence type="ECO:0000313" key="1">
    <source>
        <dbReference type="EMBL" id="CUS02059.2"/>
    </source>
</evidence>